<feature type="region of interest" description="Disordered" evidence="1">
    <location>
        <begin position="624"/>
        <end position="645"/>
    </location>
</feature>
<keyword evidence="3" id="KW-1185">Reference proteome</keyword>
<dbReference type="InParanoid" id="A0A2N3MZY9"/>
<comment type="caution">
    <text evidence="2">The sequence shown here is derived from an EMBL/GenBank/DDBJ whole genome shotgun (WGS) entry which is preliminary data.</text>
</comment>
<feature type="compositionally biased region" description="Acidic residues" evidence="1">
    <location>
        <begin position="340"/>
        <end position="356"/>
    </location>
</feature>
<feature type="compositionally biased region" description="Acidic residues" evidence="1">
    <location>
        <begin position="261"/>
        <end position="278"/>
    </location>
</feature>
<dbReference type="VEuPathDB" id="FungiDB:jhhlp_007559"/>
<feature type="compositionally biased region" description="Basic and acidic residues" evidence="1">
    <location>
        <begin position="506"/>
        <end position="524"/>
    </location>
</feature>
<dbReference type="STRING" id="41688.A0A2N3MZY9"/>
<feature type="compositionally biased region" description="Low complexity" evidence="1">
    <location>
        <begin position="631"/>
        <end position="642"/>
    </location>
</feature>
<organism evidence="2 3">
    <name type="scientific">Lomentospora prolificans</name>
    <dbReference type="NCBI Taxonomy" id="41688"/>
    <lineage>
        <taxon>Eukaryota</taxon>
        <taxon>Fungi</taxon>
        <taxon>Dikarya</taxon>
        <taxon>Ascomycota</taxon>
        <taxon>Pezizomycotina</taxon>
        <taxon>Sordariomycetes</taxon>
        <taxon>Hypocreomycetidae</taxon>
        <taxon>Microascales</taxon>
        <taxon>Microascaceae</taxon>
        <taxon>Lomentospora</taxon>
    </lineage>
</organism>
<dbReference type="OrthoDB" id="4588818at2759"/>
<dbReference type="Proteomes" id="UP000233524">
    <property type="component" value="Unassembled WGS sequence"/>
</dbReference>
<feature type="region of interest" description="Disordered" evidence="1">
    <location>
        <begin position="480"/>
        <end position="573"/>
    </location>
</feature>
<proteinExistence type="predicted"/>
<dbReference type="EMBL" id="NLAX01001139">
    <property type="protein sequence ID" value="PKS05730.1"/>
    <property type="molecule type" value="Genomic_DNA"/>
</dbReference>
<feature type="compositionally biased region" description="Polar residues" evidence="1">
    <location>
        <begin position="427"/>
        <end position="438"/>
    </location>
</feature>
<sequence>MASQERPVSGSSVIGIDVSSAHRSLLSATGAALNFAASFHRDAQACHGARERQKLHEIYRDKILAIDGIAANVAAAFLPVLRAVRSTDDGRDDERWGDFDRLAQRGKKMRDRESQHLQHQSGIIAAWGLECFDYYGWHALPLPLLRQLHDLAMLMPRWEDAVDVLNSKMLARHELRVLHGKNKALRVGEHSAASKVQAPHSPVERSDILAALEWAQTKATSATARQEVSKLARRINGTPIRQFGLKLDDFGMVVPSTVNNEPDDDDGGDDDVDDDIHDGDDHLGIITRPTKRTRLSSTGPAPSAYPDTAARRGPLKTRTRGGGHSIARDSGSPGNTEPPGPEESEESESESDDQAASDESSGYQHPTPVNIRVDEGGEENTSRPDSPDLYTVTGTRENSVIVGVGGLGEMEETGSAEVDSRSETEKTANPWSWSEANGNMVSGADEQVEDIIVDLAHSEQGIGPEEEADLEESIAGTQDIEEEAEEQEAVSISRDENRGISVTEDENQRDGERARRMEAGHEEIQEVSEVPGTSLRGHASGLDTVHGQNQRVRLTTSEGSTSQATSPCVAGSTVDTPCQATAAATRLRSGQPLAFPSGGDSIEQASVAAEEDALPLDYSVDDSVPAAQTRSSSVSPKSGSPPLRRPTLLQNLQERHADTVRQFIADLGRLHVLEDVVRQRRLQLDWLGPQRWARIYAEPEHHLGGSCVAFSEDADVWYLSWDAFRNYAESDYVFRRPVVIKQEFQDGGTYDIVDYIDMLWQRFPEQKVDVQNSMTGACSSMSLAKYCLAVADVDLSSSDSAAAISSVTNLRRLARADEPLLSRLPRFRLLSTLVDRVTGTVGRGRHLIPTEVEGCLGFNLLCFAGAFSGSYVDPLVGSWTRCLAGVQIVAVTTDLDADDWLRFSRDGRHWSPSRGQGRLIVLEQDDVLFMPPGLRAIRATFSPEPCLMEGRALWDECTIPETLDGLLWVVDNRASTDESIHVAFHLSPLIDALEEWMDDENYVGRRSSQATAAEQYQTVKAGIRSLRSRLPLPP</sequence>
<reference evidence="2 3" key="1">
    <citation type="journal article" date="2017" name="G3 (Bethesda)">
        <title>First Draft Genome Sequence of the Pathogenic Fungus Lomentospora prolificans (Formerly Scedosporium prolificans).</title>
        <authorList>
            <person name="Luo R."/>
            <person name="Zimin A."/>
            <person name="Workman R."/>
            <person name="Fan Y."/>
            <person name="Pertea G."/>
            <person name="Grossman N."/>
            <person name="Wear M.P."/>
            <person name="Jia B."/>
            <person name="Miller H."/>
            <person name="Casadevall A."/>
            <person name="Timp W."/>
            <person name="Zhang S.X."/>
            <person name="Salzberg S.L."/>
        </authorList>
    </citation>
    <scope>NUCLEOTIDE SEQUENCE [LARGE SCALE GENOMIC DNA]</scope>
    <source>
        <strain evidence="2 3">JHH-5317</strain>
    </source>
</reference>
<protein>
    <submittedName>
        <fullName evidence="2">Uncharacterized protein</fullName>
    </submittedName>
</protein>
<feature type="compositionally biased region" description="Basic and acidic residues" evidence="1">
    <location>
        <begin position="372"/>
        <end position="386"/>
    </location>
</feature>
<feature type="region of interest" description="Disordered" evidence="1">
    <location>
        <begin position="254"/>
        <end position="438"/>
    </location>
</feature>
<accession>A0A2N3MZY9</accession>
<evidence type="ECO:0000313" key="3">
    <source>
        <dbReference type="Proteomes" id="UP000233524"/>
    </source>
</evidence>
<name>A0A2N3MZY9_9PEZI</name>
<feature type="compositionally biased region" description="Polar residues" evidence="1">
    <location>
        <begin position="546"/>
        <end position="566"/>
    </location>
</feature>
<evidence type="ECO:0000256" key="1">
    <source>
        <dbReference type="SAM" id="MobiDB-lite"/>
    </source>
</evidence>
<evidence type="ECO:0000313" key="2">
    <source>
        <dbReference type="EMBL" id="PKS05730.1"/>
    </source>
</evidence>
<gene>
    <name evidence="2" type="ORF">jhhlp_007559</name>
</gene>
<dbReference type="AlphaFoldDB" id="A0A2N3MZY9"/>